<dbReference type="CDD" id="cd00299">
    <property type="entry name" value="GST_C_family"/>
    <property type="match status" value="1"/>
</dbReference>
<dbReference type="Gene3D" id="1.20.1050.10">
    <property type="match status" value="3"/>
</dbReference>
<dbReference type="InterPro" id="IPR054416">
    <property type="entry name" value="GST_UstS-like_C"/>
</dbReference>
<dbReference type="GO" id="GO:0006559">
    <property type="term" value="P:L-phenylalanine catabolic process"/>
    <property type="evidence" value="ECO:0007669"/>
    <property type="project" value="TreeGrafter"/>
</dbReference>
<keyword evidence="3" id="KW-1185">Reference proteome</keyword>
<dbReference type="SUPFAM" id="SSF47616">
    <property type="entry name" value="GST C-terminal domain-like"/>
    <property type="match status" value="2"/>
</dbReference>
<dbReference type="PANTHER" id="PTHR42673:SF4">
    <property type="entry name" value="MALEYLACETOACETATE ISOMERASE"/>
    <property type="match status" value="1"/>
</dbReference>
<comment type="caution">
    <text evidence="2">The sequence shown here is derived from an EMBL/GenBank/DDBJ whole genome shotgun (WGS) entry which is preliminary data.</text>
</comment>
<feature type="domain" description="GST N-terminal" evidence="1">
    <location>
        <begin position="8"/>
        <end position="99"/>
    </location>
</feature>
<dbReference type="CDD" id="cd03038">
    <property type="entry name" value="GST_N_etherase_LigE"/>
    <property type="match status" value="1"/>
</dbReference>
<evidence type="ECO:0000313" key="3">
    <source>
        <dbReference type="Proteomes" id="UP000284706"/>
    </source>
</evidence>
<dbReference type="Proteomes" id="UP000284706">
    <property type="component" value="Unassembled WGS sequence"/>
</dbReference>
<dbReference type="SUPFAM" id="SSF52833">
    <property type="entry name" value="Thioredoxin-like"/>
    <property type="match status" value="3"/>
</dbReference>
<dbReference type="GO" id="GO:0016034">
    <property type="term" value="F:maleylacetoacetate isomerase activity"/>
    <property type="evidence" value="ECO:0007669"/>
    <property type="project" value="TreeGrafter"/>
</dbReference>
<dbReference type="PROSITE" id="PS50404">
    <property type="entry name" value="GST_NTER"/>
    <property type="match status" value="1"/>
</dbReference>
<dbReference type="GO" id="GO:0006749">
    <property type="term" value="P:glutathione metabolic process"/>
    <property type="evidence" value="ECO:0007669"/>
    <property type="project" value="TreeGrafter"/>
</dbReference>
<dbReference type="GO" id="GO:0004364">
    <property type="term" value="F:glutathione transferase activity"/>
    <property type="evidence" value="ECO:0007669"/>
    <property type="project" value="TreeGrafter"/>
</dbReference>
<name>A0A409WE82_9AGAR</name>
<evidence type="ECO:0000313" key="2">
    <source>
        <dbReference type="EMBL" id="PPQ76771.1"/>
    </source>
</evidence>
<reference evidence="2 3" key="1">
    <citation type="journal article" date="2018" name="Evol. Lett.">
        <title>Horizontal gene cluster transfer increased hallucinogenic mushroom diversity.</title>
        <authorList>
            <person name="Reynolds H.T."/>
            <person name="Vijayakumar V."/>
            <person name="Gluck-Thaler E."/>
            <person name="Korotkin H.B."/>
            <person name="Matheny P.B."/>
            <person name="Slot J.C."/>
        </authorList>
    </citation>
    <scope>NUCLEOTIDE SEQUENCE [LARGE SCALE GENOMIC DNA]</scope>
    <source>
        <strain evidence="2 3">SRW20</strain>
    </source>
</reference>
<dbReference type="STRING" id="231916.A0A409WE82"/>
<accession>A0A409WE82</accession>
<sequence length="670" mass="77018">MTIIFYDIPSATPEKSWSANLWRTRFHLNYKGLSYKTEWVEYPDIEPHCIKYGIEPTSNKPDGTPFYTLPAIHDPSTGIYLSDSFKIAEYLDKTYPDTPLILPNNTHSLQIAFSDAFTSKLDALWAFILPVANTRLNPASEVFFRRTREAAFGKKLEDVIPTGEEGAAQWAKFKAALGDADRWYAKSPGPFLLGDKPSWGDFVAAGYAIWWKIIFGEDSEQWKDIASWHGGRWKDLVDNLKEFILNYKGVPYKTEWVEYPDIAPLCKKLGIPPTTKPDGSLWYTLPAIYDPSTKTYVSDSIRIAEYLDKRHPETPKAFPHNTEGLQIAFTEAFTSTLVAPYPFVLPAVFAKLNPPSQEHFRYQRHMGKTVAEMLPSGEEAKAGWAKFESELGKIDEWLVKGGGKYLLGDKPSWGDFLVASYLIWFKVSWGEDSKEWKDICSWHDGRWKTRLDNLKEFILNHKSIPYKTEWVEYPDIEPLCMKLGIAPTHKEDGSLWYTLPAIYDPSTDTYVSDSLPIAEYLEKTYPDTPSIFPHNTYALQVAFTEAWQANLTAPFVFMLPLVHSKLNSASQRHFRRTREVWFGKKIEELTPSGDEAIVCWGKFETELGNADDTCWEIDQPSWVDFLVGSYLLWFKRVLDGDKQRWKDVEAWHGGRWKERLDNLKEYLGDA</sequence>
<dbReference type="Gene3D" id="3.40.30.10">
    <property type="entry name" value="Glutaredoxin"/>
    <property type="match status" value="3"/>
</dbReference>
<dbReference type="OrthoDB" id="4951845at2759"/>
<protein>
    <recommendedName>
        <fullName evidence="1">GST N-terminal domain-containing protein</fullName>
    </recommendedName>
</protein>
<proteinExistence type="predicted"/>
<evidence type="ECO:0000259" key="1">
    <source>
        <dbReference type="PROSITE" id="PS50404"/>
    </source>
</evidence>
<dbReference type="Pfam" id="PF13409">
    <property type="entry name" value="GST_N_2"/>
    <property type="match status" value="3"/>
</dbReference>
<dbReference type="Pfam" id="PF22041">
    <property type="entry name" value="GST_C_7"/>
    <property type="match status" value="3"/>
</dbReference>
<dbReference type="InterPro" id="IPR036282">
    <property type="entry name" value="Glutathione-S-Trfase_C_sf"/>
</dbReference>
<dbReference type="InterPro" id="IPR036249">
    <property type="entry name" value="Thioredoxin-like_sf"/>
</dbReference>
<dbReference type="PANTHER" id="PTHR42673">
    <property type="entry name" value="MALEYLACETOACETATE ISOMERASE"/>
    <property type="match status" value="1"/>
</dbReference>
<dbReference type="EMBL" id="NHYE01005122">
    <property type="protein sequence ID" value="PPQ76771.1"/>
    <property type="molecule type" value="Genomic_DNA"/>
</dbReference>
<dbReference type="AlphaFoldDB" id="A0A409WE82"/>
<dbReference type="InterPro" id="IPR004045">
    <property type="entry name" value="Glutathione_S-Trfase_N"/>
</dbReference>
<dbReference type="InParanoid" id="A0A409WE82"/>
<organism evidence="2 3">
    <name type="scientific">Gymnopilus dilepis</name>
    <dbReference type="NCBI Taxonomy" id="231916"/>
    <lineage>
        <taxon>Eukaryota</taxon>
        <taxon>Fungi</taxon>
        <taxon>Dikarya</taxon>
        <taxon>Basidiomycota</taxon>
        <taxon>Agaricomycotina</taxon>
        <taxon>Agaricomycetes</taxon>
        <taxon>Agaricomycetidae</taxon>
        <taxon>Agaricales</taxon>
        <taxon>Agaricineae</taxon>
        <taxon>Hymenogastraceae</taxon>
        <taxon>Gymnopilus</taxon>
    </lineage>
</organism>
<gene>
    <name evidence="2" type="ORF">CVT26_001944</name>
</gene>